<comment type="caution">
    <text evidence="1">The sequence shown here is derived from an EMBL/GenBank/DDBJ whole genome shotgun (WGS) entry which is preliminary data.</text>
</comment>
<reference evidence="1" key="1">
    <citation type="submission" date="2024-12" db="EMBL/GenBank/DDBJ databases">
        <authorList>
            <person name="Wu N."/>
        </authorList>
    </citation>
    <scope>NUCLEOTIDE SEQUENCE</scope>
    <source>
        <strain evidence="1">P15</strain>
    </source>
</reference>
<accession>A0ACC7NU33</accession>
<proteinExistence type="predicted"/>
<protein>
    <submittedName>
        <fullName evidence="1">AbrB/MazE/SpoVT family DNA-binding domain-containing protein</fullName>
    </submittedName>
</protein>
<keyword evidence="2" id="KW-1185">Reference proteome</keyword>
<evidence type="ECO:0000313" key="1">
    <source>
        <dbReference type="EMBL" id="MFM9326864.1"/>
    </source>
</evidence>
<sequence length="90" mass="10160">MTKATGIVRKVDELGRVVLPIELRRTMGIAEKDAIEIYVDDERIILKKYEPACIFTGSAEDLIYFKGKMISRAAAEEVLEQWKEKTGAKA</sequence>
<keyword evidence="1" id="KW-0238">DNA-binding</keyword>
<evidence type="ECO:0000313" key="2">
    <source>
        <dbReference type="Proteomes" id="UP001631969"/>
    </source>
</evidence>
<organism evidence="1 2">
    <name type="scientific">Paenibacillus mesotrionivorans</name>
    <dbReference type="NCBI Taxonomy" id="3160968"/>
    <lineage>
        <taxon>Bacteria</taxon>
        <taxon>Bacillati</taxon>
        <taxon>Bacillota</taxon>
        <taxon>Bacilli</taxon>
        <taxon>Bacillales</taxon>
        <taxon>Paenibacillaceae</taxon>
        <taxon>Paenibacillus</taxon>
    </lineage>
</organism>
<name>A0ACC7NU33_9BACL</name>
<gene>
    <name evidence="1" type="ORF">ACI1P1_00995</name>
</gene>
<dbReference type="Proteomes" id="UP001631969">
    <property type="component" value="Unassembled WGS sequence"/>
</dbReference>
<dbReference type="EMBL" id="JBJURJ010000001">
    <property type="protein sequence ID" value="MFM9326864.1"/>
    <property type="molecule type" value="Genomic_DNA"/>
</dbReference>